<protein>
    <recommendedName>
        <fullName evidence="2">G-patch domain-containing protein</fullName>
    </recommendedName>
</protein>
<dbReference type="SMART" id="SM00443">
    <property type="entry name" value="G_patch"/>
    <property type="match status" value="1"/>
</dbReference>
<evidence type="ECO:0000313" key="3">
    <source>
        <dbReference type="EnsemblMetazoa" id="G4331.8:cds"/>
    </source>
</evidence>
<dbReference type="InterPro" id="IPR000467">
    <property type="entry name" value="G_patch_dom"/>
</dbReference>
<feature type="region of interest" description="Disordered" evidence="1">
    <location>
        <begin position="582"/>
        <end position="638"/>
    </location>
</feature>
<sequence>MLAEPRNKRKISINPNGNAWSNDTTKFGQKLMKKFGWSEGKGLGVKEDGISDHIKVDYKFGNKGVGYKKDQGDNWIAHQDDFNAILANLNEGNSEQQASVSSIESASKKSRSRVHYQKFVQGKDLSNRSATDLDSIFGVRKEKKKSKQKEEEEEAPSEKEVEADSGSLVTYNSKQSLQEYFAQKMAEKRRGSQPIPTSVESIKEEEASENGSASEKKKKKRKNKLEETKDEDKDARVGFYLDDESEKTVKKRMKRNASDVEETADSSVVDKECVKKSKKLKKKKKERKATEDEPCSEEMAETVDSPCVKESDKTQEKYTEGEQQTEADGNDCLTGKLSKKRKSESCEDVPKKKKKKSKKGESSVEMTTDGRAKRVVFDSEGNLERVENTQETLVNITKESYMKTFMPNYTEKIKTGGSEKQPPIKKAKTKKLKDKSVRVSKVKTKQKSEESFWSKPKQYASQQKLVQQTYPERRPVAHRLCEENSVVQRARDTRVLRPQRPSVQTRSNWQGSGEALSNDRRAPPMPVKRATTYEERMERKKKLEEDIITKLPSIVDLFKSKGASMHAISGVYVKPVEKEITKKEPAKKGQRKIVKKKLAGKPAKQQDSSKKSKKTVKKKTHKKKSSKPKALTEADKLRIEQISKTKGKTLTRHQLKKSLWYSKQKFKK</sequence>
<proteinExistence type="predicted"/>
<feature type="compositionally biased region" description="Low complexity" evidence="1">
    <location>
        <begin position="94"/>
        <end position="105"/>
    </location>
</feature>
<feature type="compositionally biased region" description="Polar residues" evidence="1">
    <location>
        <begin position="13"/>
        <end position="24"/>
    </location>
</feature>
<dbReference type="GO" id="GO:0010521">
    <property type="term" value="F:telomerase inhibitor activity"/>
    <property type="evidence" value="ECO:0007669"/>
    <property type="project" value="TreeGrafter"/>
</dbReference>
<evidence type="ECO:0000259" key="2">
    <source>
        <dbReference type="PROSITE" id="PS50174"/>
    </source>
</evidence>
<dbReference type="InterPro" id="IPR050656">
    <property type="entry name" value="PINX1"/>
</dbReference>
<keyword evidence="4" id="KW-1185">Reference proteome</keyword>
<feature type="compositionally biased region" description="Acidic residues" evidence="1">
    <location>
        <begin position="292"/>
        <end position="301"/>
    </location>
</feature>
<dbReference type="PROSITE" id="PS50174">
    <property type="entry name" value="G_PATCH"/>
    <property type="match status" value="1"/>
</dbReference>
<feature type="compositionally biased region" description="Basic and acidic residues" evidence="1">
    <location>
        <begin position="224"/>
        <end position="236"/>
    </location>
</feature>
<feature type="compositionally biased region" description="Basic and acidic residues" evidence="1">
    <location>
        <begin position="307"/>
        <end position="320"/>
    </location>
</feature>
<reference evidence="3" key="1">
    <citation type="submission" date="2022-08" db="UniProtKB">
        <authorList>
            <consortium name="EnsemblMetazoa"/>
        </authorList>
    </citation>
    <scope>IDENTIFICATION</scope>
    <source>
        <strain evidence="3">05x7-T-G4-1.051#20</strain>
    </source>
</reference>
<dbReference type="Pfam" id="PF01585">
    <property type="entry name" value="G-patch"/>
    <property type="match status" value="1"/>
</dbReference>
<feature type="compositionally biased region" description="Basic residues" evidence="1">
    <location>
        <begin position="276"/>
        <end position="287"/>
    </location>
</feature>
<name>A0A8W8N8R9_MAGGI</name>
<feature type="domain" description="G-patch" evidence="2">
    <location>
        <begin position="24"/>
        <end position="70"/>
    </location>
</feature>
<feature type="compositionally biased region" description="Basic residues" evidence="1">
    <location>
        <begin position="611"/>
        <end position="627"/>
    </location>
</feature>
<feature type="region of interest" description="Disordered" evidence="1">
    <location>
        <begin position="93"/>
        <end position="114"/>
    </location>
</feature>
<evidence type="ECO:0000256" key="1">
    <source>
        <dbReference type="SAM" id="MobiDB-lite"/>
    </source>
</evidence>
<feature type="region of interest" description="Disordered" evidence="1">
    <location>
        <begin position="131"/>
        <end position="169"/>
    </location>
</feature>
<dbReference type="PANTHER" id="PTHR23149">
    <property type="entry name" value="G PATCH DOMAIN CONTAINING PROTEIN"/>
    <property type="match status" value="1"/>
</dbReference>
<feature type="compositionally biased region" description="Basic residues" evidence="1">
    <location>
        <begin position="423"/>
        <end position="445"/>
    </location>
</feature>
<feature type="region of interest" description="Disordered" evidence="1">
    <location>
        <begin position="497"/>
        <end position="536"/>
    </location>
</feature>
<dbReference type="GO" id="GO:0003676">
    <property type="term" value="F:nucleic acid binding"/>
    <property type="evidence" value="ECO:0007669"/>
    <property type="project" value="InterPro"/>
</dbReference>
<dbReference type="AlphaFoldDB" id="A0A8W8N8R9"/>
<dbReference type="Proteomes" id="UP000005408">
    <property type="component" value="Unassembled WGS sequence"/>
</dbReference>
<feature type="region of interest" description="Disordered" evidence="1">
    <location>
        <begin position="182"/>
        <end position="376"/>
    </location>
</feature>
<evidence type="ECO:0000313" key="4">
    <source>
        <dbReference type="Proteomes" id="UP000005408"/>
    </source>
</evidence>
<feature type="compositionally biased region" description="Polar residues" evidence="1">
    <location>
        <begin position="501"/>
        <end position="511"/>
    </location>
</feature>
<dbReference type="PANTHER" id="PTHR23149:SF27">
    <property type="entry name" value="PIN2_TERF1-INTERACTING TELOMERASE INHIBITOR 1"/>
    <property type="match status" value="1"/>
</dbReference>
<feature type="region of interest" description="Disordered" evidence="1">
    <location>
        <begin position="412"/>
        <end position="458"/>
    </location>
</feature>
<organism evidence="3 4">
    <name type="scientific">Magallana gigas</name>
    <name type="common">Pacific oyster</name>
    <name type="synonym">Crassostrea gigas</name>
    <dbReference type="NCBI Taxonomy" id="29159"/>
    <lineage>
        <taxon>Eukaryota</taxon>
        <taxon>Metazoa</taxon>
        <taxon>Spiralia</taxon>
        <taxon>Lophotrochozoa</taxon>
        <taxon>Mollusca</taxon>
        <taxon>Bivalvia</taxon>
        <taxon>Autobranchia</taxon>
        <taxon>Pteriomorphia</taxon>
        <taxon>Ostreida</taxon>
        <taxon>Ostreoidea</taxon>
        <taxon>Ostreidae</taxon>
        <taxon>Magallana</taxon>
    </lineage>
</organism>
<feature type="region of interest" description="Disordered" evidence="1">
    <location>
        <begin position="1"/>
        <end position="24"/>
    </location>
</feature>
<accession>A0A8W8N8R9</accession>
<dbReference type="GO" id="GO:0005730">
    <property type="term" value="C:nucleolus"/>
    <property type="evidence" value="ECO:0007669"/>
    <property type="project" value="TreeGrafter"/>
</dbReference>
<dbReference type="EnsemblMetazoa" id="G4331.8">
    <property type="protein sequence ID" value="G4331.8:cds"/>
    <property type="gene ID" value="G4331"/>
</dbReference>
<feature type="compositionally biased region" description="Basic residues" evidence="1">
    <location>
        <begin position="588"/>
        <end position="599"/>
    </location>
</feature>